<dbReference type="NCBIfam" id="NF008814">
    <property type="entry name" value="PRK11854.1"/>
    <property type="match status" value="1"/>
</dbReference>
<organism evidence="12 13">
    <name type="scientific">Alginatibacterium sediminis</name>
    <dbReference type="NCBI Taxonomy" id="2164068"/>
    <lineage>
        <taxon>Bacteria</taxon>
        <taxon>Pseudomonadati</taxon>
        <taxon>Pseudomonadota</taxon>
        <taxon>Gammaproteobacteria</taxon>
        <taxon>Alteromonadales</taxon>
        <taxon>Alteromonadaceae</taxon>
        <taxon>Alginatibacterium</taxon>
    </lineage>
</organism>
<evidence type="ECO:0000256" key="1">
    <source>
        <dbReference type="ARBA" id="ARBA00007317"/>
    </source>
</evidence>
<dbReference type="RefSeq" id="WP_120353398.1">
    <property type="nucleotide sequence ID" value="NZ_RAQO01000003.1"/>
</dbReference>
<dbReference type="SUPFAM" id="SSF47005">
    <property type="entry name" value="Peripheral subunit-binding domain of 2-oxo acid dehydrogenase complex"/>
    <property type="match status" value="1"/>
</dbReference>
<dbReference type="EMBL" id="RAQO01000003">
    <property type="protein sequence ID" value="RKF20870.1"/>
    <property type="molecule type" value="Genomic_DNA"/>
</dbReference>
<dbReference type="GO" id="GO:0004742">
    <property type="term" value="F:dihydrolipoyllysine-residue acetyltransferase activity"/>
    <property type="evidence" value="ECO:0007669"/>
    <property type="project" value="UniProtKB-UniRule"/>
</dbReference>
<dbReference type="SUPFAM" id="SSF52777">
    <property type="entry name" value="CoA-dependent acyltransferases"/>
    <property type="match status" value="1"/>
</dbReference>
<evidence type="ECO:0000256" key="2">
    <source>
        <dbReference type="ARBA" id="ARBA00011484"/>
    </source>
</evidence>
<evidence type="ECO:0000256" key="7">
    <source>
        <dbReference type="ARBA" id="ARBA00025211"/>
    </source>
</evidence>
<dbReference type="Gene3D" id="4.10.320.10">
    <property type="entry name" value="E3-binding domain"/>
    <property type="match status" value="1"/>
</dbReference>
<dbReference type="InterPro" id="IPR003016">
    <property type="entry name" value="2-oxoA_DH_lipoyl-BS"/>
</dbReference>
<dbReference type="InterPro" id="IPR006256">
    <property type="entry name" value="AcTrfase_Pyrv_DH_cplx"/>
</dbReference>
<dbReference type="FunFam" id="3.30.559.10:FF:000004">
    <property type="entry name" value="Acetyltransferase component of pyruvate dehydrogenase complex"/>
    <property type="match status" value="1"/>
</dbReference>
<sequence length="613" mass="64934">MTIQILVPDIGADEVEVTEILVNVGDHVDVEQSLISVEGDKAAMEVPASQAGVVKEIKIQVGDKVATDSLIMIFEDAAGATETSEAAPVDTPSAPAKEAVRKDVQVPDIGDDEVEVTEVSVSIGDVVEEEQTLISVEGDKAAMEVPAPFAGKVVDIKIGVGDKVSTNTLIMVFESIEAVEAAPEASASTVVEIKEVNIPDIGDDEVEVTEVTVSVGDSVELEQTLISVEGDKAAMEVPAPFAGVVKELKVNAGDKVKTGSLIMVFEVSGAPSVAVAKPAAKAEVVTPAKTASKAAPTSVSSTSGFVESNAYVHASPVIRRLAREFGVDLSKVKGSGRKGRIVKEDVQNFVKQALVQVASGAVSGSGMDVAKWPSVDFSKFGEIEEIPLSRIQKISGPALHRNWVKIPHVTQFDEADISELEAFRKEQNVICDKQKLGFKITPLVFMMKAVAKTLQQLPKFNSALSDDGNSLIMKKYIHIGIAVDTPNGLVVPVVRNVDQKGIYDLSKELMAISVKARDGKLTASDMQGGCFTISSLGGIGGTQFTPIVNAPEVAILGVSRSEMKPKWNGSEFVPKLMLPLAMSYDHRVIDGADGARFITVLSGLLGDIRRLVL</sequence>
<keyword evidence="3 9" id="KW-0808">Transferase</keyword>
<dbReference type="Proteomes" id="UP000286482">
    <property type="component" value="Unassembled WGS sequence"/>
</dbReference>
<dbReference type="Pfam" id="PF00198">
    <property type="entry name" value="2-oxoacid_dh"/>
    <property type="match status" value="1"/>
</dbReference>
<evidence type="ECO:0000256" key="5">
    <source>
        <dbReference type="ARBA" id="ARBA00022823"/>
    </source>
</evidence>
<dbReference type="OrthoDB" id="9805770at2"/>
<dbReference type="EC" id="2.3.1.12" evidence="9"/>
<dbReference type="Pfam" id="PF00364">
    <property type="entry name" value="Biotin_lipoyl"/>
    <property type="match status" value="3"/>
</dbReference>
<dbReference type="InterPro" id="IPR023213">
    <property type="entry name" value="CAT-like_dom_sf"/>
</dbReference>
<feature type="domain" description="Lipoyl-binding" evidence="10">
    <location>
        <begin position="101"/>
        <end position="174"/>
    </location>
</feature>
<evidence type="ECO:0000259" key="11">
    <source>
        <dbReference type="PROSITE" id="PS51826"/>
    </source>
</evidence>
<dbReference type="InterPro" id="IPR004167">
    <property type="entry name" value="PSBD"/>
</dbReference>
<dbReference type="PANTHER" id="PTHR43178:SF2">
    <property type="entry name" value="DIHYDROLIPOYLLYSINE-RESIDUE ACETYLTRANSFERASE COMPONENT OF PYRUVATE DEHYDROGENASE COMPLEX"/>
    <property type="match status" value="1"/>
</dbReference>
<comment type="catalytic activity">
    <reaction evidence="8 9">
        <text>N(6)-[(R)-dihydrolipoyl]-L-lysyl-[protein] + acetyl-CoA = N(6)-[(R)-S(8)-acetyldihydrolipoyl]-L-lysyl-[protein] + CoA</text>
        <dbReference type="Rhea" id="RHEA:17017"/>
        <dbReference type="Rhea" id="RHEA-COMP:10475"/>
        <dbReference type="Rhea" id="RHEA-COMP:10478"/>
        <dbReference type="ChEBI" id="CHEBI:57287"/>
        <dbReference type="ChEBI" id="CHEBI:57288"/>
        <dbReference type="ChEBI" id="CHEBI:83100"/>
        <dbReference type="ChEBI" id="CHEBI:83111"/>
        <dbReference type="EC" id="2.3.1.12"/>
    </reaction>
</comment>
<feature type="domain" description="Lipoyl-binding" evidence="10">
    <location>
        <begin position="193"/>
        <end position="266"/>
    </location>
</feature>
<dbReference type="GO" id="GO:0006086">
    <property type="term" value="P:pyruvate decarboxylation to acetyl-CoA"/>
    <property type="evidence" value="ECO:0007669"/>
    <property type="project" value="UniProtKB-UniRule"/>
</dbReference>
<accession>A0A420EJP1</accession>
<dbReference type="InterPro" id="IPR011053">
    <property type="entry name" value="Single_hybrid_motif"/>
</dbReference>
<comment type="function">
    <text evidence="7">The pyruvate dehydrogenase complex catalyzes the overall conversion of pyruvate to acetyl-CoA and CO(2). It contains multiple copies of three enzymatic components: pyruvate dehydrogenase (E1), dihydrolipoamide acetyltransferase (E2) and lipoamide dehydrogenase (E3).</text>
</comment>
<evidence type="ECO:0000313" key="13">
    <source>
        <dbReference type="Proteomes" id="UP000286482"/>
    </source>
</evidence>
<dbReference type="FunFam" id="2.40.50.100:FF:000009">
    <property type="entry name" value="Acetyltransferase component of pyruvate dehydrogenase complex"/>
    <property type="match status" value="3"/>
</dbReference>
<feature type="domain" description="Peripheral subunit-binding (PSBD)" evidence="11">
    <location>
        <begin position="313"/>
        <end position="350"/>
    </location>
</feature>
<gene>
    <name evidence="12" type="ORF">DBZ36_02715</name>
</gene>
<dbReference type="PROSITE" id="PS00189">
    <property type="entry name" value="LIPOYL"/>
    <property type="match status" value="3"/>
</dbReference>
<dbReference type="Gene3D" id="3.30.559.10">
    <property type="entry name" value="Chloramphenicol acetyltransferase-like domain"/>
    <property type="match status" value="1"/>
</dbReference>
<protein>
    <recommendedName>
        <fullName evidence="9">Acetyltransferase component of pyruvate dehydrogenase complex</fullName>
        <ecNumber evidence="9">2.3.1.12</ecNumber>
    </recommendedName>
</protein>
<dbReference type="InterPro" id="IPR000089">
    <property type="entry name" value="Biotin_lipoyl"/>
</dbReference>
<dbReference type="InterPro" id="IPR036625">
    <property type="entry name" value="E3-bd_dom_sf"/>
</dbReference>
<dbReference type="Pfam" id="PF02817">
    <property type="entry name" value="E3_binding"/>
    <property type="match status" value="1"/>
</dbReference>
<evidence type="ECO:0000256" key="6">
    <source>
        <dbReference type="ARBA" id="ARBA00023315"/>
    </source>
</evidence>
<proteinExistence type="inferred from homology"/>
<dbReference type="GO" id="GO:0031405">
    <property type="term" value="F:lipoic acid binding"/>
    <property type="evidence" value="ECO:0007669"/>
    <property type="project" value="TreeGrafter"/>
</dbReference>
<dbReference type="FunFam" id="4.10.320.10:FF:000003">
    <property type="entry name" value="Acetyltransferase component of pyruvate dehydrogenase complex"/>
    <property type="match status" value="1"/>
</dbReference>
<dbReference type="PROSITE" id="PS51826">
    <property type="entry name" value="PSBD"/>
    <property type="match status" value="1"/>
</dbReference>
<evidence type="ECO:0000313" key="12">
    <source>
        <dbReference type="EMBL" id="RKF20870.1"/>
    </source>
</evidence>
<dbReference type="GO" id="GO:0005737">
    <property type="term" value="C:cytoplasm"/>
    <property type="evidence" value="ECO:0007669"/>
    <property type="project" value="TreeGrafter"/>
</dbReference>
<evidence type="ECO:0000256" key="8">
    <source>
        <dbReference type="ARBA" id="ARBA00048370"/>
    </source>
</evidence>
<evidence type="ECO:0000256" key="9">
    <source>
        <dbReference type="RuleBase" id="RU361137"/>
    </source>
</evidence>
<evidence type="ECO:0000256" key="4">
    <source>
        <dbReference type="ARBA" id="ARBA00022737"/>
    </source>
</evidence>
<dbReference type="SUPFAM" id="SSF51230">
    <property type="entry name" value="Single hybrid motif"/>
    <property type="match status" value="3"/>
</dbReference>
<keyword evidence="13" id="KW-1185">Reference proteome</keyword>
<keyword evidence="12" id="KW-0670">Pyruvate</keyword>
<dbReference type="Gene3D" id="2.40.50.100">
    <property type="match status" value="3"/>
</dbReference>
<evidence type="ECO:0000259" key="10">
    <source>
        <dbReference type="PROSITE" id="PS50968"/>
    </source>
</evidence>
<dbReference type="CDD" id="cd06849">
    <property type="entry name" value="lipoyl_domain"/>
    <property type="match status" value="3"/>
</dbReference>
<evidence type="ECO:0000256" key="3">
    <source>
        <dbReference type="ARBA" id="ARBA00022679"/>
    </source>
</evidence>
<keyword evidence="4" id="KW-0677">Repeat</keyword>
<comment type="caution">
    <text evidence="12">The sequence shown here is derived from an EMBL/GenBank/DDBJ whole genome shotgun (WGS) entry which is preliminary data.</text>
</comment>
<keyword evidence="6 9" id="KW-0012">Acyltransferase</keyword>
<comment type="similarity">
    <text evidence="1 9">Belongs to the 2-oxoacid dehydrogenase family.</text>
</comment>
<comment type="cofactor">
    <cofactor evidence="9">
        <name>(R)-lipoate</name>
        <dbReference type="ChEBI" id="CHEBI:83088"/>
    </cofactor>
    <text evidence="9">Binds 3 lipoyl cofactors covalently.</text>
</comment>
<dbReference type="GO" id="GO:0045254">
    <property type="term" value="C:pyruvate dehydrogenase complex"/>
    <property type="evidence" value="ECO:0007669"/>
    <property type="project" value="UniProtKB-UniRule"/>
</dbReference>
<dbReference type="PANTHER" id="PTHR43178">
    <property type="entry name" value="DIHYDROLIPOAMIDE ACETYLTRANSFERASE COMPONENT OF PYRUVATE DEHYDROGENASE COMPLEX"/>
    <property type="match status" value="1"/>
</dbReference>
<dbReference type="PROSITE" id="PS50968">
    <property type="entry name" value="BIOTINYL_LIPOYL"/>
    <property type="match status" value="3"/>
</dbReference>
<feature type="domain" description="Lipoyl-binding" evidence="10">
    <location>
        <begin position="2"/>
        <end position="75"/>
    </location>
</feature>
<dbReference type="NCBIfam" id="TIGR01348">
    <property type="entry name" value="PDHac_trf_long"/>
    <property type="match status" value="1"/>
</dbReference>
<reference evidence="12 13" key="1">
    <citation type="submission" date="2018-09" db="EMBL/GenBank/DDBJ databases">
        <authorList>
            <person name="Wang Z."/>
        </authorList>
    </citation>
    <scope>NUCLEOTIDE SEQUENCE [LARGE SCALE GENOMIC DNA]</scope>
    <source>
        <strain evidence="12 13">ALS 81</strain>
    </source>
</reference>
<keyword evidence="5 9" id="KW-0450">Lipoyl</keyword>
<dbReference type="InterPro" id="IPR001078">
    <property type="entry name" value="2-oxoacid_DH_actylTfrase"/>
</dbReference>
<name>A0A420EJP1_9ALTE</name>
<comment type="subunit">
    <text evidence="2 9">Forms a 24-polypeptide structural core with octahedral symmetry.</text>
</comment>
<dbReference type="InterPro" id="IPR050743">
    <property type="entry name" value="2-oxoacid_DH_E2_comp"/>
</dbReference>
<dbReference type="AlphaFoldDB" id="A0A420EJP1"/>